<keyword evidence="8" id="KW-1185">Reference proteome</keyword>
<dbReference type="PANTHER" id="PTHR43401">
    <property type="entry name" value="L-THREONINE 3-DEHYDROGENASE"/>
    <property type="match status" value="1"/>
</dbReference>
<proteinExistence type="inferred from homology"/>
<protein>
    <submittedName>
        <fullName evidence="7">Alcohol dehydrogenase GroES domain protein</fullName>
    </submittedName>
</protein>
<name>A0A6S6M087_9BACT</name>
<dbReference type="GO" id="GO:0016616">
    <property type="term" value="F:oxidoreductase activity, acting on the CH-OH group of donors, NAD or NADP as acceptor"/>
    <property type="evidence" value="ECO:0007669"/>
    <property type="project" value="UniProtKB-ARBA"/>
</dbReference>
<dbReference type="Gene3D" id="3.90.180.10">
    <property type="entry name" value="Medium-chain alcohol dehydrogenases, catalytic domain"/>
    <property type="match status" value="2"/>
</dbReference>
<dbReference type="InterPro" id="IPR013149">
    <property type="entry name" value="ADH-like_C"/>
</dbReference>
<dbReference type="EMBL" id="AP023213">
    <property type="protein sequence ID" value="BCG47727.1"/>
    <property type="molecule type" value="Genomic_DNA"/>
</dbReference>
<dbReference type="InterPro" id="IPR002328">
    <property type="entry name" value="ADH_Zn_CS"/>
</dbReference>
<comment type="similarity">
    <text evidence="4">Belongs to the zinc-containing alcohol dehydrogenase family.</text>
</comment>
<feature type="domain" description="Enoyl reductase (ER)" evidence="6">
    <location>
        <begin position="14"/>
        <end position="310"/>
    </location>
</feature>
<dbReference type="KEGG" id="gbn:GEOBRER4_24770"/>
<evidence type="ECO:0000256" key="3">
    <source>
        <dbReference type="ARBA" id="ARBA00023002"/>
    </source>
</evidence>
<dbReference type="Pfam" id="PF08240">
    <property type="entry name" value="ADH_N"/>
    <property type="match status" value="1"/>
</dbReference>
<keyword evidence="5" id="KW-0472">Membrane</keyword>
<dbReference type="InterPro" id="IPR050129">
    <property type="entry name" value="Zn_alcohol_dh"/>
</dbReference>
<dbReference type="InterPro" id="IPR013154">
    <property type="entry name" value="ADH-like_N"/>
</dbReference>
<keyword evidence="2 4" id="KW-0862">Zinc</keyword>
<dbReference type="Gene3D" id="3.40.50.720">
    <property type="entry name" value="NAD(P)-binding Rossmann-like Domain"/>
    <property type="match status" value="1"/>
</dbReference>
<keyword evidence="5" id="KW-0812">Transmembrane</keyword>
<evidence type="ECO:0000256" key="4">
    <source>
        <dbReference type="RuleBase" id="RU361277"/>
    </source>
</evidence>
<gene>
    <name evidence="7" type="ORF">GEOBRER4_n2573</name>
</gene>
<dbReference type="SUPFAM" id="SSF51735">
    <property type="entry name" value="NAD(P)-binding Rossmann-fold domains"/>
    <property type="match status" value="1"/>
</dbReference>
<dbReference type="SMART" id="SM00829">
    <property type="entry name" value="PKS_ER"/>
    <property type="match status" value="1"/>
</dbReference>
<dbReference type="GO" id="GO:0008270">
    <property type="term" value="F:zinc ion binding"/>
    <property type="evidence" value="ECO:0007669"/>
    <property type="project" value="InterPro"/>
</dbReference>
<accession>A0A6S6M087</accession>
<evidence type="ECO:0000259" key="6">
    <source>
        <dbReference type="SMART" id="SM00829"/>
    </source>
</evidence>
<dbReference type="CDD" id="cd08269">
    <property type="entry name" value="Zn_ADH9"/>
    <property type="match status" value="1"/>
</dbReference>
<evidence type="ECO:0000313" key="8">
    <source>
        <dbReference type="Proteomes" id="UP000515472"/>
    </source>
</evidence>
<dbReference type="InterPro" id="IPR011032">
    <property type="entry name" value="GroES-like_sf"/>
</dbReference>
<evidence type="ECO:0000256" key="5">
    <source>
        <dbReference type="SAM" id="Phobius"/>
    </source>
</evidence>
<sequence length="323" mass="35149">MSDVMKAAVITGPGKAWVEEVARPEAGRGEVVVRVEGCGVCASNLPLWQGRSWFDYPAKPGSPGHEGWGRVHQLGEGVEGLRVGDRVTFLSYNAFAQYDKVQAQALVPIPSSLDGFPFPGEPLGCAMNVFRRSSIEPGQTVAVIGVGFLGAIFISLAAARGARVLALSRRGYALELARRCGASEVVPLDDHQKVLERVRELTAGKGCDRVMEATGHQWPLDVAGELVRERGKIIIAGFHQDGLRQVNVQLWNWKGVDVINAHERDPKVYLEGMLAGIEAVDAGLFALEELITHTYALEHLGEAYRALDQRPDGFLKGIIRIDH</sequence>
<keyword evidence="3" id="KW-0560">Oxidoreductase</keyword>
<keyword evidence="5" id="KW-1133">Transmembrane helix</keyword>
<feature type="transmembrane region" description="Helical" evidence="5">
    <location>
        <begin position="141"/>
        <end position="159"/>
    </location>
</feature>
<evidence type="ECO:0000256" key="1">
    <source>
        <dbReference type="ARBA" id="ARBA00022723"/>
    </source>
</evidence>
<reference evidence="7 8" key="1">
    <citation type="submission" date="2020-06" db="EMBL/GenBank/DDBJ databases">
        <title>Interaction of electrochemicaly active bacteria, Geobacter bremensis R4 on different carbon anode.</title>
        <authorList>
            <person name="Meng L."/>
            <person name="Yoshida N."/>
        </authorList>
    </citation>
    <scope>NUCLEOTIDE SEQUENCE [LARGE SCALE GENOMIC DNA]</scope>
    <source>
        <strain evidence="7 8">R4</strain>
    </source>
</reference>
<dbReference type="InterPro" id="IPR036291">
    <property type="entry name" value="NAD(P)-bd_dom_sf"/>
</dbReference>
<dbReference type="SUPFAM" id="SSF50129">
    <property type="entry name" value="GroES-like"/>
    <property type="match status" value="1"/>
</dbReference>
<dbReference type="AlphaFoldDB" id="A0A6S6M087"/>
<keyword evidence="1 4" id="KW-0479">Metal-binding</keyword>
<dbReference type="InterPro" id="IPR020843">
    <property type="entry name" value="ER"/>
</dbReference>
<dbReference type="PANTHER" id="PTHR43401:SF2">
    <property type="entry name" value="L-THREONINE 3-DEHYDROGENASE"/>
    <property type="match status" value="1"/>
</dbReference>
<dbReference type="Pfam" id="PF00107">
    <property type="entry name" value="ADH_zinc_N"/>
    <property type="match status" value="1"/>
</dbReference>
<evidence type="ECO:0000313" key="7">
    <source>
        <dbReference type="EMBL" id="BCG47727.1"/>
    </source>
</evidence>
<dbReference type="RefSeq" id="WP_185242583.1">
    <property type="nucleotide sequence ID" value="NZ_AP023213.1"/>
</dbReference>
<comment type="cofactor">
    <cofactor evidence="4">
        <name>Zn(2+)</name>
        <dbReference type="ChEBI" id="CHEBI:29105"/>
    </cofactor>
</comment>
<dbReference type="PROSITE" id="PS00059">
    <property type="entry name" value="ADH_ZINC"/>
    <property type="match status" value="1"/>
</dbReference>
<evidence type="ECO:0000256" key="2">
    <source>
        <dbReference type="ARBA" id="ARBA00022833"/>
    </source>
</evidence>
<dbReference type="Proteomes" id="UP000515472">
    <property type="component" value="Chromosome"/>
</dbReference>
<organism evidence="7 8">
    <name type="scientific">Citrifermentans bremense</name>
    <dbReference type="NCBI Taxonomy" id="60035"/>
    <lineage>
        <taxon>Bacteria</taxon>
        <taxon>Pseudomonadati</taxon>
        <taxon>Thermodesulfobacteriota</taxon>
        <taxon>Desulfuromonadia</taxon>
        <taxon>Geobacterales</taxon>
        <taxon>Geobacteraceae</taxon>
        <taxon>Citrifermentans</taxon>
    </lineage>
</organism>